<keyword evidence="3" id="KW-1185">Reference proteome</keyword>
<evidence type="ECO:0000313" key="3">
    <source>
        <dbReference type="Proteomes" id="UP000228930"/>
    </source>
</evidence>
<sequence length="143" mass="14831">MTSQFEGSMRGAETSGMMGLGVIATAMAALTGTLFGVIVSFPFSLIAVIIFPLLLIAMMLAAVLAAPVTLGLFPLVYPFLRGRPVLAQFLFPLIGAAGGAVIIWLWIALGVLPNQPHSLELFSAIGMISGLVAGAFFGRGLHA</sequence>
<evidence type="ECO:0000313" key="2">
    <source>
        <dbReference type="EMBL" id="PIT05740.1"/>
    </source>
</evidence>
<feature type="transmembrane region" description="Helical" evidence="1">
    <location>
        <begin position="49"/>
        <end position="77"/>
    </location>
</feature>
<protein>
    <submittedName>
        <fullName evidence="2">Uncharacterized protein</fullName>
    </submittedName>
</protein>
<dbReference type="EMBL" id="LFJC01000003">
    <property type="protein sequence ID" value="PIT05740.1"/>
    <property type="molecule type" value="Genomic_DNA"/>
</dbReference>
<name>A0A2M6UM91_9BRAD</name>
<organism evidence="2 3">
    <name type="scientific">Bradyrhizobium nitroreducens</name>
    <dbReference type="NCBI Taxonomy" id="709803"/>
    <lineage>
        <taxon>Bacteria</taxon>
        <taxon>Pseudomonadati</taxon>
        <taxon>Pseudomonadota</taxon>
        <taxon>Alphaproteobacteria</taxon>
        <taxon>Hyphomicrobiales</taxon>
        <taxon>Nitrobacteraceae</taxon>
        <taxon>Bradyrhizobium</taxon>
    </lineage>
</organism>
<gene>
    <name evidence="2" type="ORF">TSA1_37170</name>
</gene>
<proteinExistence type="predicted"/>
<dbReference type="RefSeq" id="WP_100180851.1">
    <property type="nucleotide sequence ID" value="NZ_LFJC01000003.1"/>
</dbReference>
<dbReference type="Proteomes" id="UP000228930">
    <property type="component" value="Unassembled WGS sequence"/>
</dbReference>
<evidence type="ECO:0000256" key="1">
    <source>
        <dbReference type="SAM" id="Phobius"/>
    </source>
</evidence>
<reference evidence="2 3" key="1">
    <citation type="submission" date="2015-06" db="EMBL/GenBank/DDBJ databases">
        <title>Comparative genome analysis of nirS-carrying Bradyrhizobium sp. strains.</title>
        <authorList>
            <person name="Ishii S."/>
            <person name="Jang J."/>
            <person name="Nishizawa T."/>
            <person name="Senoo K."/>
        </authorList>
    </citation>
    <scope>NUCLEOTIDE SEQUENCE [LARGE SCALE GENOMIC DNA]</scope>
    <source>
        <strain evidence="2 3">TSA1</strain>
    </source>
</reference>
<keyword evidence="1" id="KW-0472">Membrane</keyword>
<comment type="caution">
    <text evidence="2">The sequence shown here is derived from an EMBL/GenBank/DDBJ whole genome shotgun (WGS) entry which is preliminary data.</text>
</comment>
<feature type="transmembrane region" description="Helical" evidence="1">
    <location>
        <begin position="89"/>
        <end position="109"/>
    </location>
</feature>
<feature type="transmembrane region" description="Helical" evidence="1">
    <location>
        <begin position="121"/>
        <end position="141"/>
    </location>
</feature>
<keyword evidence="1" id="KW-1133">Transmembrane helix</keyword>
<dbReference type="AlphaFoldDB" id="A0A2M6UM91"/>
<feature type="transmembrane region" description="Helical" evidence="1">
    <location>
        <begin position="20"/>
        <end position="43"/>
    </location>
</feature>
<accession>A0A2M6UM91</accession>
<keyword evidence="1" id="KW-0812">Transmembrane</keyword>